<accession>A0ACC0M9Z3</accession>
<dbReference type="Proteomes" id="UP001062846">
    <property type="component" value="Chromosome 9"/>
</dbReference>
<evidence type="ECO:0000313" key="1">
    <source>
        <dbReference type="EMBL" id="KAI8537409.1"/>
    </source>
</evidence>
<gene>
    <name evidence="1" type="ORF">RHMOL_Rhmol09G0021600</name>
</gene>
<name>A0ACC0M9Z3_RHOML</name>
<comment type="caution">
    <text evidence="1">The sequence shown here is derived from an EMBL/GenBank/DDBJ whole genome shotgun (WGS) entry which is preliminary data.</text>
</comment>
<organism evidence="1 2">
    <name type="scientific">Rhododendron molle</name>
    <name type="common">Chinese azalea</name>
    <name type="synonym">Azalea mollis</name>
    <dbReference type="NCBI Taxonomy" id="49168"/>
    <lineage>
        <taxon>Eukaryota</taxon>
        <taxon>Viridiplantae</taxon>
        <taxon>Streptophyta</taxon>
        <taxon>Embryophyta</taxon>
        <taxon>Tracheophyta</taxon>
        <taxon>Spermatophyta</taxon>
        <taxon>Magnoliopsida</taxon>
        <taxon>eudicotyledons</taxon>
        <taxon>Gunneridae</taxon>
        <taxon>Pentapetalae</taxon>
        <taxon>asterids</taxon>
        <taxon>Ericales</taxon>
        <taxon>Ericaceae</taxon>
        <taxon>Ericoideae</taxon>
        <taxon>Rhodoreae</taxon>
        <taxon>Rhododendron</taxon>
    </lineage>
</organism>
<proteinExistence type="predicted"/>
<sequence>MLQKNDYARPNLKYKAKPELHVLAGEGNSVGWPCESLDFMKNSGHLLGLSNGLICCRNTYEFHIGGELFICNTATRRWLSIPDPGMFEGPNQDLNVVFQCDVSQSDRFPCGYLLTFEKSVYRSVLIDQ</sequence>
<keyword evidence="2" id="KW-1185">Reference proteome</keyword>
<protein>
    <submittedName>
        <fullName evidence="1">Uncharacterized protein</fullName>
    </submittedName>
</protein>
<evidence type="ECO:0000313" key="2">
    <source>
        <dbReference type="Proteomes" id="UP001062846"/>
    </source>
</evidence>
<dbReference type="EMBL" id="CM046396">
    <property type="protein sequence ID" value="KAI8537409.1"/>
    <property type="molecule type" value="Genomic_DNA"/>
</dbReference>
<reference evidence="1" key="1">
    <citation type="submission" date="2022-02" db="EMBL/GenBank/DDBJ databases">
        <title>Plant Genome Project.</title>
        <authorList>
            <person name="Zhang R.-G."/>
        </authorList>
    </citation>
    <scope>NUCLEOTIDE SEQUENCE</scope>
    <source>
        <strain evidence="1">AT1</strain>
    </source>
</reference>